<protein>
    <submittedName>
        <fullName evidence="2">Uncharacterized protein</fullName>
    </submittedName>
</protein>
<dbReference type="KEGG" id="dat:HRM2_14620"/>
<sequence length="136" mass="15251">MMKYIANFSVNESGDNTFGSFSVILSAEDPGEAIENLKKKIIEESKTGQYGMFKGIDEIYFDSLIEMEKIPREPVIINFKSGSVDGMGWGEVRLDLADAPEDFNSYGWTDDENDEGPESGTVEPFIKFSEIKKNNK</sequence>
<evidence type="ECO:0000313" key="2">
    <source>
        <dbReference type="EMBL" id="ACN14571.1"/>
    </source>
</evidence>
<dbReference type="Proteomes" id="UP000000442">
    <property type="component" value="Chromosome"/>
</dbReference>
<proteinExistence type="predicted"/>
<organism evidence="2 3">
    <name type="scientific">Desulforapulum autotrophicum (strain ATCC 43914 / DSM 3382 / VKM B-1955 / HRM2)</name>
    <name type="common">Desulfobacterium autotrophicum</name>
    <dbReference type="NCBI Taxonomy" id="177437"/>
    <lineage>
        <taxon>Bacteria</taxon>
        <taxon>Pseudomonadati</taxon>
        <taxon>Thermodesulfobacteriota</taxon>
        <taxon>Desulfobacteria</taxon>
        <taxon>Desulfobacterales</taxon>
        <taxon>Desulfobacteraceae</taxon>
        <taxon>Desulforapulum</taxon>
    </lineage>
</organism>
<evidence type="ECO:0000313" key="3">
    <source>
        <dbReference type="Proteomes" id="UP000000442"/>
    </source>
</evidence>
<name>C0Q9K7_DESAH</name>
<reference evidence="2 3" key="1">
    <citation type="journal article" date="2009" name="Environ. Microbiol.">
        <title>Genome sequence of Desulfobacterium autotrophicum HRM2, a marine sulfate reducer oxidizing organic carbon completely to carbon dioxide.</title>
        <authorList>
            <person name="Strittmatter A.W."/>
            <person name="Liesegang H."/>
            <person name="Rabus R."/>
            <person name="Decker I."/>
            <person name="Amann J."/>
            <person name="Andres S."/>
            <person name="Henne A."/>
            <person name="Fricke W.F."/>
            <person name="Martinez-Arias R."/>
            <person name="Bartels D."/>
            <person name="Goesmann A."/>
            <person name="Krause L."/>
            <person name="Puehler A."/>
            <person name="Klenk H.P."/>
            <person name="Richter M."/>
            <person name="Schuler M."/>
            <person name="Gloeckner F.O."/>
            <person name="Meyerdierks A."/>
            <person name="Gottschalk G."/>
            <person name="Amann R."/>
        </authorList>
    </citation>
    <scope>NUCLEOTIDE SEQUENCE [LARGE SCALE GENOMIC DNA]</scope>
    <source>
        <strain evidence="3">ATCC 43914 / DSM 3382 / HRM2</strain>
    </source>
</reference>
<dbReference type="OrthoDB" id="3186498at2"/>
<evidence type="ECO:0000256" key="1">
    <source>
        <dbReference type="SAM" id="MobiDB-lite"/>
    </source>
</evidence>
<feature type="region of interest" description="Disordered" evidence="1">
    <location>
        <begin position="104"/>
        <end position="125"/>
    </location>
</feature>
<dbReference type="RefSeq" id="WP_015903358.1">
    <property type="nucleotide sequence ID" value="NC_012108.1"/>
</dbReference>
<dbReference type="HOGENOM" id="CLU_1872059_0_0_7"/>
<dbReference type="EMBL" id="CP001087">
    <property type="protein sequence ID" value="ACN14571.1"/>
    <property type="molecule type" value="Genomic_DNA"/>
</dbReference>
<dbReference type="AlphaFoldDB" id="C0Q9K7"/>
<accession>C0Q9K7</accession>
<dbReference type="STRING" id="177437.HRM2_14620"/>
<gene>
    <name evidence="2" type="ordered locus">HRM2_14620</name>
</gene>
<keyword evidence="3" id="KW-1185">Reference proteome</keyword>